<dbReference type="InterPro" id="IPR027546">
    <property type="entry name" value="Sirtuin_class_III"/>
</dbReference>
<dbReference type="CDD" id="cd01412">
    <property type="entry name" value="SIRT5_Af1_CobB"/>
    <property type="match status" value="1"/>
</dbReference>
<keyword evidence="3" id="KW-0520">NAD</keyword>
<accession>A0A3D8SH87</accession>
<evidence type="ECO:0000256" key="3">
    <source>
        <dbReference type="ARBA" id="ARBA00023027"/>
    </source>
</evidence>
<dbReference type="OrthoDB" id="424302at2759"/>
<feature type="domain" description="Deacetylase sirtuin-type" evidence="6">
    <location>
        <begin position="3"/>
        <end position="309"/>
    </location>
</feature>
<keyword evidence="2" id="KW-0808">Transferase</keyword>
<dbReference type="GO" id="GO:0036055">
    <property type="term" value="F:protein-succinyllysine desuccinylase activity"/>
    <property type="evidence" value="ECO:0007669"/>
    <property type="project" value="InterPro"/>
</dbReference>
<sequence>MASQGPSSDIEAFRTLLKGSKRVLALCGAGLSASSGLSTFRGAGGMWRNHDATVLATPEAFAEDPGLVWLFYSYRRHKALQAEPNPAHYALAELARRMPEFWCLSQNVDGLSTRAAHPSAQLKLLHGSLFDIKCFNERCGYIERDNFNDPVHPSLAITSEEDPRMDAAGTTNETSDSSAGAQNGRNSSKRSSTDQTIPTSQLPHCPSCRTGLLRPGVVWFGEALPVNTISEISNFIARGPIDLIMVIGTTATVYPAAGYVDVARRKGAKVAVFNVDGADLGSATGLGKEDFLFVGDAAETLPSALKEMK</sequence>
<dbReference type="InterPro" id="IPR026590">
    <property type="entry name" value="Ssirtuin_cat_dom"/>
</dbReference>
<dbReference type="InterPro" id="IPR003000">
    <property type="entry name" value="Sirtuin"/>
</dbReference>
<name>A0A3D8SH87_9HELO</name>
<protein>
    <submittedName>
        <fullName evidence="7">DHS-like NAD protein</fullName>
    </submittedName>
</protein>
<feature type="active site" description="Proton acceptor" evidence="4">
    <location>
        <position position="126"/>
    </location>
</feature>
<feature type="binding site" evidence="4">
    <location>
        <position position="208"/>
    </location>
    <ligand>
        <name>Zn(2+)</name>
        <dbReference type="ChEBI" id="CHEBI:29105"/>
    </ligand>
</feature>
<feature type="binding site" evidence="4">
    <location>
        <position position="205"/>
    </location>
    <ligand>
        <name>Zn(2+)</name>
        <dbReference type="ChEBI" id="CHEBI:29105"/>
    </ligand>
</feature>
<dbReference type="PANTHER" id="PTHR11085:SF10">
    <property type="entry name" value="NAD-DEPENDENT PROTEIN DEACYLASE SIRTUIN-5, MITOCHONDRIAL-RELATED"/>
    <property type="match status" value="1"/>
</dbReference>
<dbReference type="InterPro" id="IPR029035">
    <property type="entry name" value="DHS-like_NAD/FAD-binding_dom"/>
</dbReference>
<dbReference type="GO" id="GO:0046872">
    <property type="term" value="F:metal ion binding"/>
    <property type="evidence" value="ECO:0007669"/>
    <property type="project" value="UniProtKB-KW"/>
</dbReference>
<evidence type="ECO:0000256" key="1">
    <source>
        <dbReference type="ARBA" id="ARBA00006924"/>
    </source>
</evidence>
<dbReference type="GO" id="GO:0005634">
    <property type="term" value="C:nucleus"/>
    <property type="evidence" value="ECO:0007669"/>
    <property type="project" value="TreeGrafter"/>
</dbReference>
<evidence type="ECO:0000256" key="4">
    <source>
        <dbReference type="PROSITE-ProRule" id="PRU00236"/>
    </source>
</evidence>
<organism evidence="7 8">
    <name type="scientific">Coleophoma crateriformis</name>
    <dbReference type="NCBI Taxonomy" id="565419"/>
    <lineage>
        <taxon>Eukaryota</taxon>
        <taxon>Fungi</taxon>
        <taxon>Dikarya</taxon>
        <taxon>Ascomycota</taxon>
        <taxon>Pezizomycotina</taxon>
        <taxon>Leotiomycetes</taxon>
        <taxon>Helotiales</taxon>
        <taxon>Dermateaceae</taxon>
        <taxon>Coleophoma</taxon>
    </lineage>
</organism>
<comment type="caution">
    <text evidence="7">The sequence shown here is derived from an EMBL/GenBank/DDBJ whole genome shotgun (WGS) entry which is preliminary data.</text>
</comment>
<feature type="region of interest" description="Disordered" evidence="5">
    <location>
        <begin position="152"/>
        <end position="202"/>
    </location>
</feature>
<evidence type="ECO:0000256" key="5">
    <source>
        <dbReference type="SAM" id="MobiDB-lite"/>
    </source>
</evidence>
<evidence type="ECO:0000313" key="8">
    <source>
        <dbReference type="Proteomes" id="UP000256328"/>
    </source>
</evidence>
<feature type="compositionally biased region" description="Polar residues" evidence="5">
    <location>
        <begin position="169"/>
        <end position="202"/>
    </location>
</feature>
<dbReference type="PROSITE" id="PS50305">
    <property type="entry name" value="SIRTUIN"/>
    <property type="match status" value="1"/>
</dbReference>
<dbReference type="SUPFAM" id="SSF52467">
    <property type="entry name" value="DHS-like NAD/FAD-binding domain"/>
    <property type="match status" value="1"/>
</dbReference>
<gene>
    <name evidence="7" type="ORF">BP5796_03988</name>
</gene>
<dbReference type="Gene3D" id="3.40.50.1220">
    <property type="entry name" value="TPP-binding domain"/>
    <property type="match status" value="1"/>
</dbReference>
<keyword evidence="8" id="KW-1185">Reference proteome</keyword>
<evidence type="ECO:0000313" key="7">
    <source>
        <dbReference type="EMBL" id="RDW85663.1"/>
    </source>
</evidence>
<dbReference type="InterPro" id="IPR050134">
    <property type="entry name" value="NAD-dep_sirtuin_deacylases"/>
</dbReference>
<dbReference type="Proteomes" id="UP000256328">
    <property type="component" value="Unassembled WGS sequence"/>
</dbReference>
<comment type="similarity">
    <text evidence="1">Belongs to the sirtuin family. Class I subfamily.</text>
</comment>
<proteinExistence type="inferred from homology"/>
<feature type="binding site" evidence="4">
    <location>
        <position position="139"/>
    </location>
    <ligand>
        <name>Zn(2+)</name>
        <dbReference type="ChEBI" id="CHEBI:29105"/>
    </ligand>
</feature>
<dbReference type="InterPro" id="IPR026591">
    <property type="entry name" value="Sirtuin_cat_small_dom_sf"/>
</dbReference>
<feature type="binding site" evidence="4">
    <location>
        <position position="134"/>
    </location>
    <ligand>
        <name>Zn(2+)</name>
        <dbReference type="ChEBI" id="CHEBI:29105"/>
    </ligand>
</feature>
<dbReference type="Pfam" id="PF02146">
    <property type="entry name" value="SIR2"/>
    <property type="match status" value="2"/>
</dbReference>
<dbReference type="GO" id="GO:0070403">
    <property type="term" value="F:NAD+ binding"/>
    <property type="evidence" value="ECO:0007669"/>
    <property type="project" value="InterPro"/>
</dbReference>
<keyword evidence="4" id="KW-0479">Metal-binding</keyword>
<dbReference type="Gene3D" id="3.30.1600.10">
    <property type="entry name" value="SIR2/SIRT2 'Small Domain"/>
    <property type="match status" value="1"/>
</dbReference>
<evidence type="ECO:0000259" key="6">
    <source>
        <dbReference type="PROSITE" id="PS50305"/>
    </source>
</evidence>
<dbReference type="AlphaFoldDB" id="A0A3D8SH87"/>
<dbReference type="GO" id="GO:0036054">
    <property type="term" value="F:protein-malonyllysine demalonylase activity"/>
    <property type="evidence" value="ECO:0007669"/>
    <property type="project" value="InterPro"/>
</dbReference>
<dbReference type="PANTHER" id="PTHR11085">
    <property type="entry name" value="NAD-DEPENDENT PROTEIN DEACYLASE SIRTUIN-5, MITOCHONDRIAL-RELATED"/>
    <property type="match status" value="1"/>
</dbReference>
<keyword evidence="4" id="KW-0862">Zinc</keyword>
<dbReference type="GO" id="GO:0017136">
    <property type="term" value="F:histone deacetylase activity, NAD-dependent"/>
    <property type="evidence" value="ECO:0007669"/>
    <property type="project" value="TreeGrafter"/>
</dbReference>
<dbReference type="EMBL" id="PDLN01000005">
    <property type="protein sequence ID" value="RDW85663.1"/>
    <property type="molecule type" value="Genomic_DNA"/>
</dbReference>
<reference evidence="7 8" key="1">
    <citation type="journal article" date="2018" name="IMA Fungus">
        <title>IMA Genome-F 9: Draft genome sequence of Annulohypoxylon stygium, Aspergillus mulundensis, Berkeleyomyces basicola (syn. Thielaviopsis basicola), Ceratocystis smalleyi, two Cercospora beticola strains, Coleophoma cylindrospora, Fusarium fracticaudum, Phialophora cf. hyalina, and Morchella septimelata.</title>
        <authorList>
            <person name="Wingfield B.D."/>
            <person name="Bills G.F."/>
            <person name="Dong Y."/>
            <person name="Huang W."/>
            <person name="Nel W.J."/>
            <person name="Swalarsk-Parry B.S."/>
            <person name="Vaghefi N."/>
            <person name="Wilken P.M."/>
            <person name="An Z."/>
            <person name="de Beer Z.W."/>
            <person name="De Vos L."/>
            <person name="Chen L."/>
            <person name="Duong T.A."/>
            <person name="Gao Y."/>
            <person name="Hammerbacher A."/>
            <person name="Kikkert J.R."/>
            <person name="Li Y."/>
            <person name="Li H."/>
            <person name="Li K."/>
            <person name="Li Q."/>
            <person name="Liu X."/>
            <person name="Ma X."/>
            <person name="Naidoo K."/>
            <person name="Pethybridge S.J."/>
            <person name="Sun J."/>
            <person name="Steenkamp E.T."/>
            <person name="van der Nest M.A."/>
            <person name="van Wyk S."/>
            <person name="Wingfield M.J."/>
            <person name="Xiong C."/>
            <person name="Yue Q."/>
            <person name="Zhang X."/>
        </authorList>
    </citation>
    <scope>NUCLEOTIDE SEQUENCE [LARGE SCALE GENOMIC DNA]</scope>
    <source>
        <strain evidence="7 8">BP5796</strain>
    </source>
</reference>
<evidence type="ECO:0000256" key="2">
    <source>
        <dbReference type="ARBA" id="ARBA00022679"/>
    </source>
</evidence>